<dbReference type="AlphaFoldDB" id="A0A7X6N3F2"/>
<feature type="binding site" evidence="9">
    <location>
        <position position="87"/>
    </location>
    <ligand>
        <name>substrate</name>
    </ligand>
</feature>
<dbReference type="SUPFAM" id="SSF52374">
    <property type="entry name" value="Nucleotidylyl transferase"/>
    <property type="match status" value="1"/>
</dbReference>
<keyword evidence="6 9" id="KW-0460">Magnesium</keyword>
<feature type="binding site" evidence="9">
    <location>
        <position position="73"/>
    </location>
    <ligand>
        <name>substrate</name>
    </ligand>
</feature>
<feature type="binding site" evidence="9">
    <location>
        <begin position="88"/>
        <end position="90"/>
    </location>
    <ligand>
        <name>ATP</name>
        <dbReference type="ChEBI" id="CHEBI:30616"/>
    </ligand>
</feature>
<evidence type="ECO:0000256" key="6">
    <source>
        <dbReference type="ARBA" id="ARBA00022842"/>
    </source>
</evidence>
<dbReference type="InterPro" id="IPR014729">
    <property type="entry name" value="Rossmann-like_a/b/a_fold"/>
</dbReference>
<dbReference type="CDD" id="cd02163">
    <property type="entry name" value="PPAT"/>
    <property type="match status" value="1"/>
</dbReference>
<evidence type="ECO:0000256" key="3">
    <source>
        <dbReference type="ARBA" id="ARBA00022695"/>
    </source>
</evidence>
<keyword evidence="12" id="KW-1185">Reference proteome</keyword>
<evidence type="ECO:0000313" key="11">
    <source>
        <dbReference type="EMBL" id="NKZ24609.1"/>
    </source>
</evidence>
<feature type="binding site" evidence="9">
    <location>
        <begin position="123"/>
        <end position="129"/>
    </location>
    <ligand>
        <name>ATP</name>
        <dbReference type="ChEBI" id="CHEBI:30616"/>
    </ligand>
</feature>
<dbReference type="GO" id="GO:0005737">
    <property type="term" value="C:cytoplasm"/>
    <property type="evidence" value="ECO:0007669"/>
    <property type="project" value="UniProtKB-SubCell"/>
</dbReference>
<dbReference type="EMBL" id="JAAXPN010000008">
    <property type="protein sequence ID" value="NKZ24609.1"/>
    <property type="molecule type" value="Genomic_DNA"/>
</dbReference>
<dbReference type="GO" id="GO:0004595">
    <property type="term" value="F:pantetheine-phosphate adenylyltransferase activity"/>
    <property type="evidence" value="ECO:0007669"/>
    <property type="project" value="UniProtKB-UniRule"/>
</dbReference>
<evidence type="ECO:0000256" key="4">
    <source>
        <dbReference type="ARBA" id="ARBA00022741"/>
    </source>
</evidence>
<evidence type="ECO:0000256" key="8">
    <source>
        <dbReference type="ARBA" id="ARBA00029346"/>
    </source>
</evidence>
<dbReference type="InterPro" id="IPR001980">
    <property type="entry name" value="PPAT"/>
</dbReference>
<comment type="function">
    <text evidence="9">Reversibly transfers an adenylyl group from ATP to 4'-phosphopantetheine, yielding dephospho-CoA (dPCoA) and pyrophosphate.</text>
</comment>
<comment type="caution">
    <text evidence="11">The sequence shown here is derived from an EMBL/GenBank/DDBJ whole genome shotgun (WGS) entry which is preliminary data.</text>
</comment>
<dbReference type="RefSeq" id="WP_168722404.1">
    <property type="nucleotide sequence ID" value="NZ_JAAXPN010000008.1"/>
</dbReference>
<feature type="binding site" evidence="9">
    <location>
        <position position="9"/>
    </location>
    <ligand>
        <name>substrate</name>
    </ligand>
</feature>
<feature type="binding site" evidence="9">
    <location>
        <position position="17"/>
    </location>
    <ligand>
        <name>ATP</name>
        <dbReference type="ChEBI" id="CHEBI:30616"/>
    </ligand>
</feature>
<dbReference type="Pfam" id="PF01467">
    <property type="entry name" value="CTP_transf_like"/>
    <property type="match status" value="1"/>
</dbReference>
<comment type="cofactor">
    <cofactor evidence="9">
        <name>Mg(2+)</name>
        <dbReference type="ChEBI" id="CHEBI:18420"/>
    </cofactor>
</comment>
<comment type="pathway">
    <text evidence="9">Cofactor biosynthesis; coenzyme A biosynthesis; CoA from (R)-pantothenate: step 4/5.</text>
</comment>
<feature type="binding site" evidence="9">
    <location>
        <position position="41"/>
    </location>
    <ligand>
        <name>substrate</name>
    </ligand>
</feature>
<keyword evidence="1 9" id="KW-0963">Cytoplasm</keyword>
<evidence type="ECO:0000313" key="12">
    <source>
        <dbReference type="Proteomes" id="UP000549765"/>
    </source>
</evidence>
<evidence type="ECO:0000256" key="5">
    <source>
        <dbReference type="ARBA" id="ARBA00022840"/>
    </source>
</evidence>
<sequence>MKIALYPGSFDPLTNGHLDIIQRASKLFDRLVIGVGTNTSKAPLFSTSEKIILIREVTAEFENVDVIEISGLTVDVMDSLDADYLVRGLRNENDYLYERDIAEMNRSLRSDIETVILMAHHENQNIASSMIKEIAHFGGDVSKLVPKAINDALELKHTQK</sequence>
<evidence type="ECO:0000259" key="10">
    <source>
        <dbReference type="Pfam" id="PF01467"/>
    </source>
</evidence>
<keyword evidence="3 9" id="KW-0548">Nucleotidyltransferase</keyword>
<protein>
    <recommendedName>
        <fullName evidence="9">Phosphopantetheine adenylyltransferase</fullName>
        <ecNumber evidence="9">2.7.7.3</ecNumber>
    </recommendedName>
    <alternativeName>
        <fullName evidence="9">Dephospho-CoA pyrophosphorylase</fullName>
    </alternativeName>
    <alternativeName>
        <fullName evidence="9">Pantetheine-phosphate adenylyltransferase</fullName>
        <shortName evidence="9">PPAT</shortName>
    </alternativeName>
</protein>
<reference evidence="11 12" key="1">
    <citation type="submission" date="2020-04" db="EMBL/GenBank/DDBJ databases">
        <title>MicrobeNet Type strains.</title>
        <authorList>
            <person name="Nicholson A.C."/>
        </authorList>
    </citation>
    <scope>NUCLEOTIDE SEQUENCE [LARGE SCALE GENOMIC DNA]</scope>
    <source>
        <strain evidence="11 12">CCUG 61472</strain>
    </source>
</reference>
<dbReference type="GO" id="GO:0015937">
    <property type="term" value="P:coenzyme A biosynthetic process"/>
    <property type="evidence" value="ECO:0007669"/>
    <property type="project" value="UniProtKB-UniRule"/>
</dbReference>
<dbReference type="NCBIfam" id="TIGR00125">
    <property type="entry name" value="cyt_tran_rel"/>
    <property type="match status" value="1"/>
</dbReference>
<feature type="site" description="Transition state stabilizer" evidence="9">
    <location>
        <position position="17"/>
    </location>
</feature>
<dbReference type="Gene3D" id="3.40.50.620">
    <property type="entry name" value="HUPs"/>
    <property type="match status" value="1"/>
</dbReference>
<dbReference type="UniPathway" id="UPA00241">
    <property type="reaction ID" value="UER00355"/>
</dbReference>
<dbReference type="GO" id="GO:0005524">
    <property type="term" value="F:ATP binding"/>
    <property type="evidence" value="ECO:0007669"/>
    <property type="project" value="UniProtKB-KW"/>
</dbReference>
<dbReference type="NCBIfam" id="TIGR01510">
    <property type="entry name" value="coaD_prev_kdtB"/>
    <property type="match status" value="1"/>
</dbReference>
<keyword evidence="2 9" id="KW-0808">Transferase</keyword>
<proteinExistence type="inferred from homology"/>
<evidence type="ECO:0000256" key="1">
    <source>
        <dbReference type="ARBA" id="ARBA00022490"/>
    </source>
</evidence>
<gene>
    <name evidence="9 11" type="primary">coaD</name>
    <name evidence="11" type="ORF">HF964_07365</name>
</gene>
<feature type="binding site" evidence="9">
    <location>
        <begin position="9"/>
        <end position="10"/>
    </location>
    <ligand>
        <name>ATP</name>
        <dbReference type="ChEBI" id="CHEBI:30616"/>
    </ligand>
</feature>
<dbReference type="HAMAP" id="MF_00151">
    <property type="entry name" value="PPAT_bact"/>
    <property type="match status" value="1"/>
</dbReference>
<feature type="domain" description="Cytidyltransferase-like" evidence="10">
    <location>
        <begin position="5"/>
        <end position="133"/>
    </location>
</feature>
<keyword evidence="7 9" id="KW-0173">Coenzyme A biosynthesis</keyword>
<dbReference type="EC" id="2.7.7.3" evidence="9"/>
<evidence type="ECO:0000256" key="9">
    <source>
        <dbReference type="HAMAP-Rule" id="MF_00151"/>
    </source>
</evidence>
<comment type="subcellular location">
    <subcellularLocation>
        <location evidence="9">Cytoplasm</location>
    </subcellularLocation>
</comment>
<organism evidence="11 12">
    <name type="scientific">Periweissella fabalis</name>
    <dbReference type="NCBI Taxonomy" id="1070421"/>
    <lineage>
        <taxon>Bacteria</taxon>
        <taxon>Bacillati</taxon>
        <taxon>Bacillota</taxon>
        <taxon>Bacilli</taxon>
        <taxon>Lactobacillales</taxon>
        <taxon>Lactobacillaceae</taxon>
        <taxon>Periweissella</taxon>
    </lineage>
</organism>
<comment type="similarity">
    <text evidence="9">Belongs to the bacterial CoaD family.</text>
</comment>
<comment type="catalytic activity">
    <reaction evidence="8 9">
        <text>(R)-4'-phosphopantetheine + ATP + H(+) = 3'-dephospho-CoA + diphosphate</text>
        <dbReference type="Rhea" id="RHEA:19801"/>
        <dbReference type="ChEBI" id="CHEBI:15378"/>
        <dbReference type="ChEBI" id="CHEBI:30616"/>
        <dbReference type="ChEBI" id="CHEBI:33019"/>
        <dbReference type="ChEBI" id="CHEBI:57328"/>
        <dbReference type="ChEBI" id="CHEBI:61723"/>
        <dbReference type="EC" id="2.7.7.3"/>
    </reaction>
</comment>
<dbReference type="PRINTS" id="PR01020">
    <property type="entry name" value="LPSBIOSNTHSS"/>
</dbReference>
<evidence type="ECO:0000256" key="7">
    <source>
        <dbReference type="ARBA" id="ARBA00022993"/>
    </source>
</evidence>
<dbReference type="PANTHER" id="PTHR21342">
    <property type="entry name" value="PHOSPHOPANTETHEINE ADENYLYLTRANSFERASE"/>
    <property type="match status" value="1"/>
</dbReference>
<comment type="subunit">
    <text evidence="9">Homohexamer.</text>
</comment>
<accession>A0A7X6N3F2</accession>
<keyword evidence="5 9" id="KW-0067">ATP-binding</keyword>
<dbReference type="Proteomes" id="UP000549765">
    <property type="component" value="Unassembled WGS sequence"/>
</dbReference>
<dbReference type="InterPro" id="IPR004821">
    <property type="entry name" value="Cyt_trans-like"/>
</dbReference>
<dbReference type="PANTHER" id="PTHR21342:SF1">
    <property type="entry name" value="PHOSPHOPANTETHEINE ADENYLYLTRANSFERASE"/>
    <property type="match status" value="1"/>
</dbReference>
<name>A0A7X6N3F2_9LACO</name>
<feature type="binding site" evidence="9">
    <location>
        <position position="98"/>
    </location>
    <ligand>
        <name>ATP</name>
        <dbReference type="ChEBI" id="CHEBI:30616"/>
    </ligand>
</feature>
<keyword evidence="4 9" id="KW-0547">Nucleotide-binding</keyword>
<evidence type="ECO:0000256" key="2">
    <source>
        <dbReference type="ARBA" id="ARBA00022679"/>
    </source>
</evidence>